<keyword evidence="3" id="KW-1185">Reference proteome</keyword>
<reference evidence="2" key="1">
    <citation type="submission" date="2021-01" db="EMBL/GenBank/DDBJ databases">
        <authorList>
            <consortium name="Genoscope - CEA"/>
            <person name="William W."/>
        </authorList>
    </citation>
    <scope>NUCLEOTIDE SEQUENCE</scope>
</reference>
<dbReference type="SMART" id="SM00320">
    <property type="entry name" value="WD40"/>
    <property type="match status" value="2"/>
</dbReference>
<dbReference type="PROSITE" id="PS50082">
    <property type="entry name" value="WD_REPEATS_2"/>
    <property type="match status" value="1"/>
</dbReference>
<gene>
    <name evidence="2" type="ORF">PPRIM_AZ9-3.1.T1130020</name>
</gene>
<evidence type="ECO:0000313" key="2">
    <source>
        <dbReference type="EMBL" id="CAD8100631.1"/>
    </source>
</evidence>
<dbReference type="GO" id="GO:0016226">
    <property type="term" value="P:iron-sulfur cluster assembly"/>
    <property type="evidence" value="ECO:0007669"/>
    <property type="project" value="TreeGrafter"/>
</dbReference>
<evidence type="ECO:0000313" key="3">
    <source>
        <dbReference type="Proteomes" id="UP000688137"/>
    </source>
</evidence>
<organism evidence="2 3">
    <name type="scientific">Paramecium primaurelia</name>
    <dbReference type="NCBI Taxonomy" id="5886"/>
    <lineage>
        <taxon>Eukaryota</taxon>
        <taxon>Sar</taxon>
        <taxon>Alveolata</taxon>
        <taxon>Ciliophora</taxon>
        <taxon>Intramacronucleata</taxon>
        <taxon>Oligohymenophorea</taxon>
        <taxon>Peniculida</taxon>
        <taxon>Parameciidae</taxon>
        <taxon>Paramecium</taxon>
    </lineage>
</organism>
<comment type="caution">
    <text evidence="2">The sequence shown here is derived from an EMBL/GenBank/DDBJ whole genome shotgun (WGS) entry which is preliminary data.</text>
</comment>
<dbReference type="Proteomes" id="UP000688137">
    <property type="component" value="Unassembled WGS sequence"/>
</dbReference>
<dbReference type="Pfam" id="PF00400">
    <property type="entry name" value="WD40"/>
    <property type="match status" value="2"/>
</dbReference>
<name>A0A8S1PCX8_PARPR</name>
<sequence>MKINRYNMAIKQNNQWISQQILIGDNHYIYCLIVNNNQDLIISGSYDYTIKFWMKKNEWTYYKTIKDHSSYVYGLSTNQQQNRVISCGYDQLILIMEQQGCNKEQIVIQKITVEQSTYRISLLIIICSHYHRNKKNRSKCMR</sequence>
<evidence type="ECO:0000256" key="1">
    <source>
        <dbReference type="PROSITE-ProRule" id="PRU00221"/>
    </source>
</evidence>
<keyword evidence="1" id="KW-0853">WD repeat</keyword>
<protein>
    <submittedName>
        <fullName evidence="2">Uncharacterized protein</fullName>
    </submittedName>
</protein>
<dbReference type="AlphaFoldDB" id="A0A8S1PCX8"/>
<dbReference type="InterPro" id="IPR001680">
    <property type="entry name" value="WD40_rpt"/>
</dbReference>
<dbReference type="GO" id="GO:0097361">
    <property type="term" value="C:cytosolic [4Fe-4S] assembly targeting complex"/>
    <property type="evidence" value="ECO:0007669"/>
    <property type="project" value="TreeGrafter"/>
</dbReference>
<dbReference type="EMBL" id="CAJJDM010000116">
    <property type="protein sequence ID" value="CAD8100631.1"/>
    <property type="molecule type" value="Genomic_DNA"/>
</dbReference>
<dbReference type="PANTHER" id="PTHR19920">
    <property type="entry name" value="WD40 PROTEIN CIAO1"/>
    <property type="match status" value="1"/>
</dbReference>
<accession>A0A8S1PCX8</accession>
<feature type="repeat" description="WD" evidence="1">
    <location>
        <begin position="22"/>
        <end position="53"/>
    </location>
</feature>
<dbReference type="PANTHER" id="PTHR19920:SF0">
    <property type="entry name" value="CYTOSOLIC IRON-SULFUR PROTEIN ASSEMBLY PROTEIN CIAO1-RELATED"/>
    <property type="match status" value="1"/>
</dbReference>
<proteinExistence type="predicted"/>